<dbReference type="AlphaFoldDB" id="A0AAV7L1H1"/>
<reference evidence="2" key="1">
    <citation type="journal article" date="2022" name="bioRxiv">
        <title>Sequencing and chromosome-scale assembly of the giantPleurodeles waltlgenome.</title>
        <authorList>
            <person name="Brown T."/>
            <person name="Elewa A."/>
            <person name="Iarovenko S."/>
            <person name="Subramanian E."/>
            <person name="Araus A.J."/>
            <person name="Petzold A."/>
            <person name="Susuki M."/>
            <person name="Suzuki K.-i.T."/>
            <person name="Hayashi T."/>
            <person name="Toyoda A."/>
            <person name="Oliveira C."/>
            <person name="Osipova E."/>
            <person name="Leigh N.D."/>
            <person name="Simon A."/>
            <person name="Yun M.H."/>
        </authorList>
    </citation>
    <scope>NUCLEOTIDE SEQUENCE</scope>
    <source>
        <strain evidence="2">20211129_DDA</strain>
        <tissue evidence="2">Liver</tissue>
    </source>
</reference>
<evidence type="ECO:0000256" key="1">
    <source>
        <dbReference type="SAM" id="MobiDB-lite"/>
    </source>
</evidence>
<feature type="region of interest" description="Disordered" evidence="1">
    <location>
        <begin position="51"/>
        <end position="108"/>
    </location>
</feature>
<gene>
    <name evidence="2" type="ORF">NDU88_003308</name>
</gene>
<comment type="caution">
    <text evidence="2">The sequence shown here is derived from an EMBL/GenBank/DDBJ whole genome shotgun (WGS) entry which is preliminary data.</text>
</comment>
<sequence>MAAVPGRTGPFIVVAVLVVMAEKQVRTDELLEALMLRMDSMDQAIASLKALTSSSGAGAPSSEAKPPAPKRVRGQRKGKGPGGRRAEATPAQVGNGINLDSTQPKVSASPVVDAGHAAKWGPESGASADCGRCGPYNKHICG</sequence>
<dbReference type="Proteomes" id="UP001066276">
    <property type="component" value="Chromosome 12"/>
</dbReference>
<evidence type="ECO:0000313" key="2">
    <source>
        <dbReference type="EMBL" id="KAJ1083148.1"/>
    </source>
</evidence>
<protein>
    <submittedName>
        <fullName evidence="2">Uncharacterized protein</fullName>
    </submittedName>
</protein>
<keyword evidence="3" id="KW-1185">Reference proteome</keyword>
<dbReference type="EMBL" id="JANPWB010000016">
    <property type="protein sequence ID" value="KAJ1083148.1"/>
    <property type="molecule type" value="Genomic_DNA"/>
</dbReference>
<name>A0AAV7L1H1_PLEWA</name>
<accession>A0AAV7L1H1</accession>
<proteinExistence type="predicted"/>
<feature type="compositionally biased region" description="Low complexity" evidence="1">
    <location>
        <begin position="53"/>
        <end position="65"/>
    </location>
</feature>
<feature type="compositionally biased region" description="Basic residues" evidence="1">
    <location>
        <begin position="68"/>
        <end position="79"/>
    </location>
</feature>
<evidence type="ECO:0000313" key="3">
    <source>
        <dbReference type="Proteomes" id="UP001066276"/>
    </source>
</evidence>
<organism evidence="2 3">
    <name type="scientific">Pleurodeles waltl</name>
    <name type="common">Iberian ribbed newt</name>
    <dbReference type="NCBI Taxonomy" id="8319"/>
    <lineage>
        <taxon>Eukaryota</taxon>
        <taxon>Metazoa</taxon>
        <taxon>Chordata</taxon>
        <taxon>Craniata</taxon>
        <taxon>Vertebrata</taxon>
        <taxon>Euteleostomi</taxon>
        <taxon>Amphibia</taxon>
        <taxon>Batrachia</taxon>
        <taxon>Caudata</taxon>
        <taxon>Salamandroidea</taxon>
        <taxon>Salamandridae</taxon>
        <taxon>Pleurodelinae</taxon>
        <taxon>Pleurodeles</taxon>
    </lineage>
</organism>